<dbReference type="PANTHER" id="PTHR30473">
    <property type="entry name" value="PROTEIN PHOH"/>
    <property type="match status" value="1"/>
</dbReference>
<dbReference type="InterPro" id="IPR027417">
    <property type="entry name" value="P-loop_NTPase"/>
</dbReference>
<keyword evidence="1" id="KW-0547">Nucleotide-binding</keyword>
<proteinExistence type="predicted"/>
<sequence>MTQKEPLDLSKLTKNDFPMIKKLDREQEDMVNKLFKSKRVIVDAVAGSGKTTVLTQAMKVLKDKGIINQIYYVVFPVQEQSLGFLPGGVPEKIREYAVPFFQALVTAGENPHVLDLDVMCDEFHPGDYKVVPHTFLRGRTIDNAGVIIDEVQNGTVDEIRKTLTRITDNCYVGIAGHNGQIDINKEASGFSRYIHHFKQGKERGFFTEVEFAELTSDYRGKFSSFADKI</sequence>
<dbReference type="PANTHER" id="PTHR30473:SF3">
    <property type="entry name" value="PROTEIN PHOH"/>
    <property type="match status" value="1"/>
</dbReference>
<name>R4JDQ3_9CAUD</name>
<protein>
    <submittedName>
        <fullName evidence="4">PhoH family protein</fullName>
    </submittedName>
</protein>
<keyword evidence="2" id="KW-0067">ATP-binding</keyword>
<keyword evidence="5" id="KW-1185">Reference proteome</keyword>
<feature type="domain" description="PhoH-like protein" evidence="3">
    <location>
        <begin position="20"/>
        <end position="204"/>
    </location>
</feature>
<evidence type="ECO:0000256" key="1">
    <source>
        <dbReference type="ARBA" id="ARBA00022741"/>
    </source>
</evidence>
<evidence type="ECO:0000313" key="5">
    <source>
        <dbReference type="Proteomes" id="UP000258501"/>
    </source>
</evidence>
<dbReference type="InterPro" id="IPR051451">
    <property type="entry name" value="PhoH2-like"/>
</dbReference>
<dbReference type="EMBL" id="KC699836">
    <property type="protein sequence ID" value="AGK86847.1"/>
    <property type="molecule type" value="Genomic_DNA"/>
</dbReference>
<dbReference type="Gene3D" id="3.40.50.300">
    <property type="entry name" value="P-loop containing nucleotide triphosphate hydrolases"/>
    <property type="match status" value="1"/>
</dbReference>
<dbReference type="Pfam" id="PF02562">
    <property type="entry name" value="PhoH"/>
    <property type="match status" value="1"/>
</dbReference>
<reference evidence="4 5" key="1">
    <citation type="submission" date="2013-02" db="EMBL/GenBank/DDBJ databases">
        <authorList>
            <person name="Lukaszewicz M."/>
            <person name="Biegalska A."/>
            <person name="Krasowska A."/>
        </authorList>
    </citation>
    <scope>NUCLEOTIDE SEQUENCE [LARGE SCALE GENOMIC DNA]</scope>
</reference>
<dbReference type="InterPro" id="IPR003714">
    <property type="entry name" value="PhoH"/>
</dbReference>
<organism evidence="4 5">
    <name type="scientific">Bacillus phage SIOphi</name>
    <dbReference type="NCBI Taxonomy" id="1285382"/>
    <lineage>
        <taxon>Viruses</taxon>
        <taxon>Duplodnaviria</taxon>
        <taxon>Heunggongvirae</taxon>
        <taxon>Uroviricota</taxon>
        <taxon>Caudoviricetes</taxon>
        <taxon>Herelleviridae</taxon>
        <taxon>Bastillevirinae</taxon>
        <taxon>Siophivirus</taxon>
        <taxon>Siophivirus SIOphi</taxon>
    </lineage>
</organism>
<dbReference type="GO" id="GO:0005524">
    <property type="term" value="F:ATP binding"/>
    <property type="evidence" value="ECO:0007669"/>
    <property type="project" value="UniProtKB-KW"/>
</dbReference>
<evidence type="ECO:0000313" key="4">
    <source>
        <dbReference type="EMBL" id="AGK86847.1"/>
    </source>
</evidence>
<accession>R4JDQ3</accession>
<dbReference type="Proteomes" id="UP000258501">
    <property type="component" value="Segment"/>
</dbReference>
<evidence type="ECO:0000256" key="2">
    <source>
        <dbReference type="ARBA" id="ARBA00022840"/>
    </source>
</evidence>
<gene>
    <name evidence="4" type="ORF">SIOphi_00195</name>
</gene>
<evidence type="ECO:0000259" key="3">
    <source>
        <dbReference type="Pfam" id="PF02562"/>
    </source>
</evidence>
<dbReference type="OrthoDB" id="9026at10239"/>
<dbReference type="SUPFAM" id="SSF52540">
    <property type="entry name" value="P-loop containing nucleoside triphosphate hydrolases"/>
    <property type="match status" value="1"/>
</dbReference>